<evidence type="ECO:0000313" key="2">
    <source>
        <dbReference type="Proteomes" id="UP000781958"/>
    </source>
</evidence>
<reference evidence="1 2" key="1">
    <citation type="submission" date="2021-03" db="EMBL/GenBank/DDBJ databases">
        <title>Genomic Encyclopedia of Type Strains, Phase III (KMG-III): the genomes of soil and plant-associated and newly described type strains.</title>
        <authorList>
            <person name="Whitman W."/>
        </authorList>
    </citation>
    <scope>NUCLEOTIDE SEQUENCE [LARGE SCALE GENOMIC DNA]</scope>
    <source>
        <strain evidence="1 2">IMMIB AFH-6</strain>
    </source>
</reference>
<evidence type="ECO:0000313" key="1">
    <source>
        <dbReference type="EMBL" id="MBP2295793.1"/>
    </source>
</evidence>
<gene>
    <name evidence="1" type="ORF">J2851_005606</name>
</gene>
<dbReference type="RefSeq" id="WP_209770416.1">
    <property type="nucleotide sequence ID" value="NZ_JAGINP010000024.1"/>
</dbReference>
<dbReference type="Proteomes" id="UP000781958">
    <property type="component" value="Unassembled WGS sequence"/>
</dbReference>
<protein>
    <recommendedName>
        <fullName evidence="3">Antitoxin VbhA domain-containing protein</fullName>
    </recommendedName>
</protein>
<keyword evidence="2" id="KW-1185">Reference proteome</keyword>
<dbReference type="EMBL" id="JAGINP010000024">
    <property type="protein sequence ID" value="MBP2295793.1"/>
    <property type="molecule type" value="Genomic_DNA"/>
</dbReference>
<organism evidence="1 2">
    <name type="scientific">Azospirillum rugosum</name>
    <dbReference type="NCBI Taxonomy" id="416170"/>
    <lineage>
        <taxon>Bacteria</taxon>
        <taxon>Pseudomonadati</taxon>
        <taxon>Pseudomonadota</taxon>
        <taxon>Alphaproteobacteria</taxon>
        <taxon>Rhodospirillales</taxon>
        <taxon>Azospirillaceae</taxon>
        <taxon>Azospirillum</taxon>
    </lineage>
</organism>
<sequence>MAEIKANRGLFVEKVRAARSSASSEVRVNSGVCTPEDVSAIIQNRVTEKADWQPIYQYAAEFD</sequence>
<comment type="caution">
    <text evidence="1">The sequence shown here is derived from an EMBL/GenBank/DDBJ whole genome shotgun (WGS) entry which is preliminary data.</text>
</comment>
<accession>A0ABS4SUM6</accession>
<proteinExistence type="predicted"/>
<evidence type="ECO:0008006" key="3">
    <source>
        <dbReference type="Google" id="ProtNLM"/>
    </source>
</evidence>
<name>A0ABS4SUM6_9PROT</name>